<evidence type="ECO:0000313" key="2">
    <source>
        <dbReference type="Proteomes" id="UP000887013"/>
    </source>
</evidence>
<proteinExistence type="predicted"/>
<organism evidence="1 2">
    <name type="scientific">Nephila pilipes</name>
    <name type="common">Giant wood spider</name>
    <name type="synonym">Nephila maculata</name>
    <dbReference type="NCBI Taxonomy" id="299642"/>
    <lineage>
        <taxon>Eukaryota</taxon>
        <taxon>Metazoa</taxon>
        <taxon>Ecdysozoa</taxon>
        <taxon>Arthropoda</taxon>
        <taxon>Chelicerata</taxon>
        <taxon>Arachnida</taxon>
        <taxon>Araneae</taxon>
        <taxon>Araneomorphae</taxon>
        <taxon>Entelegynae</taxon>
        <taxon>Araneoidea</taxon>
        <taxon>Nephilidae</taxon>
        <taxon>Nephila</taxon>
    </lineage>
</organism>
<comment type="caution">
    <text evidence="1">The sequence shown here is derived from an EMBL/GenBank/DDBJ whole genome shotgun (WGS) entry which is preliminary data.</text>
</comment>
<protein>
    <submittedName>
        <fullName evidence="1">Retrovirus-related Pol polyprotein from transposon opus</fullName>
    </submittedName>
</protein>
<dbReference type="AlphaFoldDB" id="A0A8X6MEJ4"/>
<dbReference type="OrthoDB" id="6433398at2759"/>
<sequence>MGSYCEVDGYLLHKNKIIEENFGQLVVFKCMRNEVLLLAHTSVFNNSIGPKQVMERIKYSFFGMVGEYMPNFCGSCNECRLTRAVKTKGRTPITPLMKPELLFQVINVDPSDRSP</sequence>
<gene>
    <name evidence="1" type="primary">X975_00807</name>
    <name evidence="1" type="ORF">NPIL_566341</name>
</gene>
<reference evidence="1" key="1">
    <citation type="submission" date="2020-08" db="EMBL/GenBank/DDBJ databases">
        <title>Multicomponent nature underlies the extraordinary mechanical properties of spider dragline silk.</title>
        <authorList>
            <person name="Kono N."/>
            <person name="Nakamura H."/>
            <person name="Mori M."/>
            <person name="Yoshida Y."/>
            <person name="Ohtoshi R."/>
            <person name="Malay A.D."/>
            <person name="Moran D.A.P."/>
            <person name="Tomita M."/>
            <person name="Numata K."/>
            <person name="Arakawa K."/>
        </authorList>
    </citation>
    <scope>NUCLEOTIDE SEQUENCE</scope>
</reference>
<accession>A0A8X6MEJ4</accession>
<dbReference type="EMBL" id="BMAW01044454">
    <property type="protein sequence ID" value="GFS44777.1"/>
    <property type="molecule type" value="Genomic_DNA"/>
</dbReference>
<name>A0A8X6MEJ4_NEPPI</name>
<evidence type="ECO:0000313" key="1">
    <source>
        <dbReference type="EMBL" id="GFS44777.1"/>
    </source>
</evidence>
<keyword evidence="2" id="KW-1185">Reference proteome</keyword>
<dbReference type="Proteomes" id="UP000887013">
    <property type="component" value="Unassembled WGS sequence"/>
</dbReference>